<dbReference type="EMBL" id="PGCI01000905">
    <property type="protein sequence ID" value="PLW11896.1"/>
    <property type="molecule type" value="Genomic_DNA"/>
</dbReference>
<gene>
    <name evidence="2" type="ORF">PCASD_22279</name>
</gene>
<reference evidence="2 3" key="1">
    <citation type="submission" date="2017-11" db="EMBL/GenBank/DDBJ databases">
        <title>De novo assembly and phasing of dikaryotic genomes from two isolates of Puccinia coronata f. sp. avenae, the causal agent of oat crown rust.</title>
        <authorList>
            <person name="Miller M.E."/>
            <person name="Zhang Y."/>
            <person name="Omidvar V."/>
            <person name="Sperschneider J."/>
            <person name="Schwessinger B."/>
            <person name="Raley C."/>
            <person name="Palmer J.M."/>
            <person name="Garnica D."/>
            <person name="Upadhyaya N."/>
            <person name="Rathjen J."/>
            <person name="Taylor J.M."/>
            <person name="Park R.F."/>
            <person name="Dodds P.N."/>
            <person name="Hirsch C.D."/>
            <person name="Kianian S.F."/>
            <person name="Figueroa M."/>
        </authorList>
    </citation>
    <scope>NUCLEOTIDE SEQUENCE [LARGE SCALE GENOMIC DNA]</scope>
    <source>
        <strain evidence="2">12SD80</strain>
    </source>
</reference>
<comment type="caution">
    <text evidence="2">The sequence shown here is derived from an EMBL/GenBank/DDBJ whole genome shotgun (WGS) entry which is preliminary data.</text>
</comment>
<dbReference type="AlphaFoldDB" id="A0A2N5SF77"/>
<name>A0A2N5SF77_9BASI</name>
<evidence type="ECO:0000313" key="3">
    <source>
        <dbReference type="Proteomes" id="UP000235392"/>
    </source>
</evidence>
<evidence type="ECO:0000313" key="2">
    <source>
        <dbReference type="EMBL" id="PLW11896.1"/>
    </source>
</evidence>
<dbReference type="Proteomes" id="UP000235392">
    <property type="component" value="Unassembled WGS sequence"/>
</dbReference>
<evidence type="ECO:0000256" key="1">
    <source>
        <dbReference type="SAM" id="MobiDB-lite"/>
    </source>
</evidence>
<sequence length="183" mass="19128">MVQTCSTIGSYWAQREVGLGLTAPLVGKCAPPGAYLAPPGARQWLAQLTPQTGIPGRGALFAGVRALLVFSGKVRAGGAGARRAPGGGAVNPRWGKSTGRKTVHYQLLESHVENSGRTDIRHVASRCMRGAARKGGITGASLPQKEPSPTHCSSPSAKKTHCQLFHATPPFRPSLHAPSTQHA</sequence>
<accession>A0A2N5SF77</accession>
<protein>
    <submittedName>
        <fullName evidence="2">Uncharacterized protein</fullName>
    </submittedName>
</protein>
<feature type="region of interest" description="Disordered" evidence="1">
    <location>
        <begin position="134"/>
        <end position="160"/>
    </location>
</feature>
<organism evidence="2 3">
    <name type="scientific">Puccinia coronata f. sp. avenae</name>
    <dbReference type="NCBI Taxonomy" id="200324"/>
    <lineage>
        <taxon>Eukaryota</taxon>
        <taxon>Fungi</taxon>
        <taxon>Dikarya</taxon>
        <taxon>Basidiomycota</taxon>
        <taxon>Pucciniomycotina</taxon>
        <taxon>Pucciniomycetes</taxon>
        <taxon>Pucciniales</taxon>
        <taxon>Pucciniaceae</taxon>
        <taxon>Puccinia</taxon>
    </lineage>
</organism>
<proteinExistence type="predicted"/>